<feature type="compositionally biased region" description="Basic and acidic residues" evidence="1">
    <location>
        <begin position="156"/>
        <end position="170"/>
    </location>
</feature>
<gene>
    <name evidence="2" type="ORF">PIB30_112318</name>
</gene>
<reference evidence="2 3" key="1">
    <citation type="journal article" date="2023" name="Plants (Basel)">
        <title>Bridging the Gap: Combining Genomics and Transcriptomics Approaches to Understand Stylosanthes scabra, an Orphan Legume from the Brazilian Caatinga.</title>
        <authorList>
            <person name="Ferreira-Neto J.R.C."/>
            <person name="da Silva M.D."/>
            <person name="Binneck E."/>
            <person name="de Melo N.F."/>
            <person name="da Silva R.H."/>
            <person name="de Melo A.L.T.M."/>
            <person name="Pandolfi V."/>
            <person name="Bustamante F.O."/>
            <person name="Brasileiro-Vidal A.C."/>
            <person name="Benko-Iseppon A.M."/>
        </authorList>
    </citation>
    <scope>NUCLEOTIDE SEQUENCE [LARGE SCALE GENOMIC DNA]</scope>
    <source>
        <tissue evidence="2">Leaves</tissue>
    </source>
</reference>
<keyword evidence="3" id="KW-1185">Reference proteome</keyword>
<feature type="region of interest" description="Disordered" evidence="1">
    <location>
        <begin position="145"/>
        <end position="175"/>
    </location>
</feature>
<proteinExistence type="predicted"/>
<dbReference type="Proteomes" id="UP001341840">
    <property type="component" value="Unassembled WGS sequence"/>
</dbReference>
<accession>A0ABU6T0X7</accession>
<protein>
    <submittedName>
        <fullName evidence="2">Uncharacterized protein</fullName>
    </submittedName>
</protein>
<evidence type="ECO:0000313" key="3">
    <source>
        <dbReference type="Proteomes" id="UP001341840"/>
    </source>
</evidence>
<feature type="non-terminal residue" evidence="2">
    <location>
        <position position="269"/>
    </location>
</feature>
<evidence type="ECO:0000313" key="2">
    <source>
        <dbReference type="EMBL" id="MED6142302.1"/>
    </source>
</evidence>
<organism evidence="2 3">
    <name type="scientific">Stylosanthes scabra</name>
    <dbReference type="NCBI Taxonomy" id="79078"/>
    <lineage>
        <taxon>Eukaryota</taxon>
        <taxon>Viridiplantae</taxon>
        <taxon>Streptophyta</taxon>
        <taxon>Embryophyta</taxon>
        <taxon>Tracheophyta</taxon>
        <taxon>Spermatophyta</taxon>
        <taxon>Magnoliopsida</taxon>
        <taxon>eudicotyledons</taxon>
        <taxon>Gunneridae</taxon>
        <taxon>Pentapetalae</taxon>
        <taxon>rosids</taxon>
        <taxon>fabids</taxon>
        <taxon>Fabales</taxon>
        <taxon>Fabaceae</taxon>
        <taxon>Papilionoideae</taxon>
        <taxon>50 kb inversion clade</taxon>
        <taxon>dalbergioids sensu lato</taxon>
        <taxon>Dalbergieae</taxon>
        <taxon>Pterocarpus clade</taxon>
        <taxon>Stylosanthes</taxon>
    </lineage>
</organism>
<evidence type="ECO:0000256" key="1">
    <source>
        <dbReference type="SAM" id="MobiDB-lite"/>
    </source>
</evidence>
<name>A0ABU6T0X7_9FABA</name>
<sequence>MTGFTSFEFDTSLGNFEENIRQVFPCVGESLLDFLMQQKLKDRDASLCPRCSAVFDADAAALFEKERMKKELAHKEEQVRQRHGVRRTESVTMTVPPSQMPWVGGPLAARFHAYDEFPSHRNFRGGGRGRGRGRGFSHRYFRGRVRSHSRNAKSTSKIEVKPSENKDKGAKTSALNRVVFPEGKGKEAVVDPKTDSEMFKEDEGDDLYDDEFVEEDEMISVVSILPAEFADSSRECLDGDYYDPAQGEDFLWVRNEREAIFTRPTEEEK</sequence>
<dbReference type="EMBL" id="JASCZI010068323">
    <property type="protein sequence ID" value="MED6142302.1"/>
    <property type="molecule type" value="Genomic_DNA"/>
</dbReference>
<comment type="caution">
    <text evidence="2">The sequence shown here is derived from an EMBL/GenBank/DDBJ whole genome shotgun (WGS) entry which is preliminary data.</text>
</comment>